<dbReference type="OrthoDB" id="9795390at2"/>
<accession>A0A2P8DG89</accession>
<gene>
    <name evidence="1" type="ORF">CLV63_112112</name>
</gene>
<organism evidence="1 2">
    <name type="scientific">Murinocardiopsis flavida</name>
    <dbReference type="NCBI Taxonomy" id="645275"/>
    <lineage>
        <taxon>Bacteria</taxon>
        <taxon>Bacillati</taxon>
        <taxon>Actinomycetota</taxon>
        <taxon>Actinomycetes</taxon>
        <taxon>Streptosporangiales</taxon>
        <taxon>Nocardiopsidaceae</taxon>
        <taxon>Murinocardiopsis</taxon>
    </lineage>
</organism>
<comment type="caution">
    <text evidence="1">The sequence shown here is derived from an EMBL/GenBank/DDBJ whole genome shotgun (WGS) entry which is preliminary data.</text>
</comment>
<keyword evidence="2" id="KW-1185">Reference proteome</keyword>
<reference evidence="1 2" key="1">
    <citation type="submission" date="2018-03" db="EMBL/GenBank/DDBJ databases">
        <title>Genomic Encyclopedia of Archaeal and Bacterial Type Strains, Phase II (KMG-II): from individual species to whole genera.</title>
        <authorList>
            <person name="Goeker M."/>
        </authorList>
    </citation>
    <scope>NUCLEOTIDE SEQUENCE [LARGE SCALE GENOMIC DNA]</scope>
    <source>
        <strain evidence="1 2">DSM 45312</strain>
    </source>
</reference>
<name>A0A2P8DG89_9ACTN</name>
<evidence type="ECO:0000313" key="2">
    <source>
        <dbReference type="Proteomes" id="UP000240542"/>
    </source>
</evidence>
<dbReference type="Proteomes" id="UP000240542">
    <property type="component" value="Unassembled WGS sequence"/>
</dbReference>
<proteinExistence type="predicted"/>
<dbReference type="AlphaFoldDB" id="A0A2P8DG89"/>
<sequence length="158" mass="16477">MRAPLTGVRAALPVWARAGHDEAGLPSSVAYLPQADLAPWTPDQLGFGTVARLLAGQRLPMAQGIGADLTVRDRLRLITFTPASGQDPDADTVHAESVLDVATGVFDRPAPAEWNEKAFAMGFLVVATGPRAVARGTSALRGFARAHLAAVAVVASSR</sequence>
<evidence type="ECO:0000313" key="1">
    <source>
        <dbReference type="EMBL" id="PSK96230.1"/>
    </source>
</evidence>
<protein>
    <submittedName>
        <fullName evidence="1">Uncharacterized protein</fullName>
    </submittedName>
</protein>
<dbReference type="EMBL" id="PYGA01000012">
    <property type="protein sequence ID" value="PSK96230.1"/>
    <property type="molecule type" value="Genomic_DNA"/>
</dbReference>